<proteinExistence type="predicted"/>
<evidence type="ECO:0000313" key="2">
    <source>
        <dbReference type="Proteomes" id="UP000699042"/>
    </source>
</evidence>
<dbReference type="Proteomes" id="UP000699042">
    <property type="component" value="Unassembled WGS sequence"/>
</dbReference>
<reference evidence="1" key="1">
    <citation type="submission" date="2021-05" db="EMBL/GenBank/DDBJ databases">
        <title>Comparative genomics of three Colletotrichum scovillei strains and genetic complementation revealed genes involved fungal growth and virulence on chili pepper.</title>
        <authorList>
            <person name="Hsieh D.-K."/>
            <person name="Chuang S.-C."/>
            <person name="Chen C.-Y."/>
            <person name="Chao Y.-T."/>
            <person name="Lu M.-Y.J."/>
            <person name="Lee M.-H."/>
            <person name="Shih M.-C."/>
        </authorList>
    </citation>
    <scope>NUCLEOTIDE SEQUENCE</scope>
    <source>
        <strain evidence="1">Coll-153</strain>
    </source>
</reference>
<keyword evidence="2" id="KW-1185">Reference proteome</keyword>
<dbReference type="AlphaFoldDB" id="A0A9P7R8E9"/>
<name>A0A9P7R8E9_9PEZI</name>
<evidence type="ECO:0000313" key="1">
    <source>
        <dbReference type="EMBL" id="KAG7050501.1"/>
    </source>
</evidence>
<dbReference type="EMBL" id="JAESDN010000005">
    <property type="protein sequence ID" value="KAG7050501.1"/>
    <property type="molecule type" value="Genomic_DNA"/>
</dbReference>
<sequence>MGREGKDGGLDVTVRSNTNLNVTGNLTWKASHAAWLEKEGTRPRMCLQVQEEEQEQEYFMQMQLPAAANLEKAQLRWSQLACHGTRRLSKAKYIPVSFQPTCLPSLPKFPSSFLWQGGRGAKESCCRWELGNGSPGAPLVSPVCIGSMMREKANIRLPTTRRPSSTNATIHHDIERTRLALDVWIPPYVRTRF</sequence>
<gene>
    <name evidence="1" type="ORF">JMJ77_013248</name>
</gene>
<comment type="caution">
    <text evidence="1">The sequence shown here is derived from an EMBL/GenBank/DDBJ whole genome shotgun (WGS) entry which is preliminary data.</text>
</comment>
<accession>A0A9P7R8E9</accession>
<protein>
    <submittedName>
        <fullName evidence="1">Uncharacterized protein</fullName>
    </submittedName>
</protein>
<organism evidence="1 2">
    <name type="scientific">Colletotrichum scovillei</name>
    <dbReference type="NCBI Taxonomy" id="1209932"/>
    <lineage>
        <taxon>Eukaryota</taxon>
        <taxon>Fungi</taxon>
        <taxon>Dikarya</taxon>
        <taxon>Ascomycota</taxon>
        <taxon>Pezizomycotina</taxon>
        <taxon>Sordariomycetes</taxon>
        <taxon>Hypocreomycetidae</taxon>
        <taxon>Glomerellales</taxon>
        <taxon>Glomerellaceae</taxon>
        <taxon>Colletotrichum</taxon>
        <taxon>Colletotrichum acutatum species complex</taxon>
    </lineage>
</organism>